<gene>
    <name evidence="11" type="primary">dnaX</name>
    <name evidence="14" type="ordered locus">Rcas_2293</name>
</gene>
<evidence type="ECO:0000313" key="14">
    <source>
        <dbReference type="EMBL" id="ABU58376.1"/>
    </source>
</evidence>
<dbReference type="EC" id="2.7.7.7" evidence="11"/>
<evidence type="ECO:0000256" key="12">
    <source>
        <dbReference type="SAM" id="MobiDB-lite"/>
    </source>
</evidence>
<dbReference type="NCBIfam" id="NF004046">
    <property type="entry name" value="PRK05563.1"/>
    <property type="match status" value="1"/>
</dbReference>
<evidence type="ECO:0000256" key="5">
    <source>
        <dbReference type="ARBA" id="ARBA00022723"/>
    </source>
</evidence>
<evidence type="ECO:0000256" key="8">
    <source>
        <dbReference type="ARBA" id="ARBA00022840"/>
    </source>
</evidence>
<dbReference type="Gene3D" id="3.40.50.300">
    <property type="entry name" value="P-loop containing nucleotide triphosphate hydrolases"/>
    <property type="match status" value="1"/>
</dbReference>
<dbReference type="GO" id="GO:0005524">
    <property type="term" value="F:ATP binding"/>
    <property type="evidence" value="ECO:0007669"/>
    <property type="project" value="UniProtKB-KW"/>
</dbReference>
<comment type="function">
    <text evidence="11">DNA polymerase III is a complex, multichain enzyme responsible for most of the replicative synthesis in bacteria. This DNA polymerase also exhibits 3' to 5' exonuclease activity.</text>
</comment>
<evidence type="ECO:0000313" key="15">
    <source>
        <dbReference type="Proteomes" id="UP000000263"/>
    </source>
</evidence>
<dbReference type="AlphaFoldDB" id="A7NLI5"/>
<keyword evidence="5" id="KW-0479">Metal-binding</keyword>
<keyword evidence="4 11" id="KW-0235">DNA replication</keyword>
<dbReference type="InterPro" id="IPR012763">
    <property type="entry name" value="DNA_pol_III_sug/sutau_N"/>
</dbReference>
<dbReference type="CDD" id="cd00009">
    <property type="entry name" value="AAA"/>
    <property type="match status" value="1"/>
</dbReference>
<keyword evidence="9 11" id="KW-0239">DNA-directed DNA polymerase</keyword>
<dbReference type="InterPro" id="IPR045085">
    <property type="entry name" value="HLD_clamp_pol_III_gamma_tau"/>
</dbReference>
<proteinExistence type="inferred from homology"/>
<dbReference type="Gene3D" id="1.20.272.10">
    <property type="match status" value="1"/>
</dbReference>
<dbReference type="Proteomes" id="UP000000263">
    <property type="component" value="Chromosome"/>
</dbReference>
<dbReference type="InterPro" id="IPR027417">
    <property type="entry name" value="P-loop_NTPase"/>
</dbReference>
<dbReference type="InterPro" id="IPR050238">
    <property type="entry name" value="DNA_Rep/Repair_Clamp_Loader"/>
</dbReference>
<evidence type="ECO:0000259" key="13">
    <source>
        <dbReference type="SMART" id="SM00382"/>
    </source>
</evidence>
<dbReference type="InterPro" id="IPR001270">
    <property type="entry name" value="ClpA/B"/>
</dbReference>
<dbReference type="PANTHER" id="PTHR11669:SF0">
    <property type="entry name" value="PROTEIN STICHEL-LIKE 2"/>
    <property type="match status" value="1"/>
</dbReference>
<dbReference type="Gene3D" id="1.10.8.60">
    <property type="match status" value="1"/>
</dbReference>
<dbReference type="SUPFAM" id="SSF48019">
    <property type="entry name" value="post-AAA+ oligomerization domain-like"/>
    <property type="match status" value="1"/>
</dbReference>
<feature type="domain" description="AAA+ ATPase" evidence="13">
    <location>
        <begin position="37"/>
        <end position="185"/>
    </location>
</feature>
<dbReference type="eggNOG" id="COG2812">
    <property type="taxonomic scope" value="Bacteria"/>
</dbReference>
<dbReference type="GO" id="GO:0003677">
    <property type="term" value="F:DNA binding"/>
    <property type="evidence" value="ECO:0007669"/>
    <property type="project" value="InterPro"/>
</dbReference>
<feature type="compositionally biased region" description="Low complexity" evidence="12">
    <location>
        <begin position="381"/>
        <end position="405"/>
    </location>
</feature>
<dbReference type="FunFam" id="1.10.8.60:FF:000013">
    <property type="entry name" value="DNA polymerase III subunit gamma/tau"/>
    <property type="match status" value="1"/>
</dbReference>
<protein>
    <recommendedName>
        <fullName evidence="11">DNA polymerase III subunit gamma/tau</fullName>
        <ecNumber evidence="11">2.7.7.7</ecNumber>
    </recommendedName>
</protein>
<dbReference type="NCBIfam" id="TIGR02397">
    <property type="entry name" value="dnaX_nterm"/>
    <property type="match status" value="1"/>
</dbReference>
<dbReference type="PANTHER" id="PTHR11669">
    <property type="entry name" value="REPLICATION FACTOR C / DNA POLYMERASE III GAMMA-TAU SUBUNIT"/>
    <property type="match status" value="1"/>
</dbReference>
<evidence type="ECO:0000256" key="3">
    <source>
        <dbReference type="ARBA" id="ARBA00022695"/>
    </source>
</evidence>
<dbReference type="GO" id="GO:0006261">
    <property type="term" value="P:DNA-templated DNA replication"/>
    <property type="evidence" value="ECO:0007669"/>
    <property type="project" value="TreeGrafter"/>
</dbReference>
<dbReference type="Pfam" id="PF22608">
    <property type="entry name" value="DNAX_ATPase_lid"/>
    <property type="match status" value="1"/>
</dbReference>
<evidence type="ECO:0000256" key="4">
    <source>
        <dbReference type="ARBA" id="ARBA00022705"/>
    </source>
</evidence>
<dbReference type="GO" id="GO:0003887">
    <property type="term" value="F:DNA-directed DNA polymerase activity"/>
    <property type="evidence" value="ECO:0007669"/>
    <property type="project" value="UniProtKB-KW"/>
</dbReference>
<evidence type="ECO:0000256" key="2">
    <source>
        <dbReference type="ARBA" id="ARBA00022679"/>
    </source>
</evidence>
<dbReference type="InterPro" id="IPR048448">
    <property type="entry name" value="DnaX-like_C"/>
</dbReference>
<dbReference type="FunFam" id="3.40.50.300:FF:000014">
    <property type="entry name" value="DNA polymerase III subunit gamma/tau"/>
    <property type="match status" value="1"/>
</dbReference>
<dbReference type="eggNOG" id="COG3266">
    <property type="taxonomic scope" value="Bacteria"/>
</dbReference>
<evidence type="ECO:0000256" key="6">
    <source>
        <dbReference type="ARBA" id="ARBA00022741"/>
    </source>
</evidence>
<dbReference type="NCBIfam" id="NF011512">
    <property type="entry name" value="PRK14950.1"/>
    <property type="match status" value="1"/>
</dbReference>
<reference evidence="14 15" key="1">
    <citation type="submission" date="2007-08" db="EMBL/GenBank/DDBJ databases">
        <title>Complete sequence of Roseiflexus castenholzii DSM 13941.</title>
        <authorList>
            <consortium name="US DOE Joint Genome Institute"/>
            <person name="Copeland A."/>
            <person name="Lucas S."/>
            <person name="Lapidus A."/>
            <person name="Barry K."/>
            <person name="Glavina del Rio T."/>
            <person name="Dalin E."/>
            <person name="Tice H."/>
            <person name="Pitluck S."/>
            <person name="Thompson L.S."/>
            <person name="Brettin T."/>
            <person name="Bruce D."/>
            <person name="Detter J.C."/>
            <person name="Han C."/>
            <person name="Tapia R."/>
            <person name="Schmutz J."/>
            <person name="Larimer F."/>
            <person name="Land M."/>
            <person name="Hauser L."/>
            <person name="Kyrpides N."/>
            <person name="Mikhailova N."/>
            <person name="Bryant D.A."/>
            <person name="Hanada S."/>
            <person name="Tsukatani Y."/>
            <person name="Richardson P."/>
        </authorList>
    </citation>
    <scope>NUCLEOTIDE SEQUENCE [LARGE SCALE GENOMIC DNA]</scope>
    <source>
        <strain evidence="15">DSM 13941 / HLO8</strain>
    </source>
</reference>
<keyword evidence="15" id="KW-1185">Reference proteome</keyword>
<evidence type="ECO:0000256" key="11">
    <source>
        <dbReference type="RuleBase" id="RU364063"/>
    </source>
</evidence>
<dbReference type="SMART" id="SM00382">
    <property type="entry name" value="AAA"/>
    <property type="match status" value="1"/>
</dbReference>
<keyword evidence="6 11" id="KW-0547">Nucleotide-binding</keyword>
<accession>A7NLI5</accession>
<dbReference type="SUPFAM" id="SSF52540">
    <property type="entry name" value="P-loop containing nucleoside triphosphate hydrolases"/>
    <property type="match status" value="1"/>
</dbReference>
<feature type="region of interest" description="Disordered" evidence="12">
    <location>
        <begin position="366"/>
        <end position="511"/>
    </location>
</feature>
<comment type="catalytic activity">
    <reaction evidence="10 11">
        <text>DNA(n) + a 2'-deoxyribonucleoside 5'-triphosphate = DNA(n+1) + diphosphate</text>
        <dbReference type="Rhea" id="RHEA:22508"/>
        <dbReference type="Rhea" id="RHEA-COMP:17339"/>
        <dbReference type="Rhea" id="RHEA-COMP:17340"/>
        <dbReference type="ChEBI" id="CHEBI:33019"/>
        <dbReference type="ChEBI" id="CHEBI:61560"/>
        <dbReference type="ChEBI" id="CHEBI:173112"/>
        <dbReference type="EC" id="2.7.7.7"/>
    </reaction>
</comment>
<keyword evidence="7" id="KW-0862">Zinc</keyword>
<dbReference type="RefSeq" id="WP_012120800.1">
    <property type="nucleotide sequence ID" value="NC_009767.1"/>
</dbReference>
<dbReference type="CDD" id="cd18137">
    <property type="entry name" value="HLD_clamp_pol_III_gamma_tau"/>
    <property type="match status" value="1"/>
</dbReference>
<sequence>MTVQALYRRYRSQTFDELIGQEHVVRTLRNAIAEGRVAHAYLFTGPRGVGKTTVARLLAKAVNCTAPPAERPCGVCESCRSIAEGRAVDVIEMDAASHTSVEDAREIIERVQFRPAVARTKVYIIDEVHMLSTAAFNALLKTLEEPPPHALFILATTEVHKVPATILSRCQRFVFNRHTVASIAAHLRMIATQEGVTLEPGAAEAIARAATGSMRDALSVLDQLMAYGGGTVSLEQVRNLLGASEMQEVTTLVDALIAADLPGALRVVADVAAAGADLRQFTRDLVERLRALMLICAGADRSLLDVAEEEAAQIERQARTVSLGDLMRWVKLFSELDYQLRISSYGQLPLELAVIEAVIASAPAATAAQSTVPATPPRPSARPTTAPARDAAQPQRAPAQPTTAPAHDRTPPQPPPARAAPAHNAEPPQRDLAPPATVPVRDDMPPVPTIRRAGATGTAAASPVDAAREAPGDAPQASARQPDSTGDPFIRHQEQTRRASNPGISTESGEGVAAANADAVALERIEGIWSAVVRDVRVHNKTLQALLNSGARPVDVKDNILVLEVPSEWLMNQIEKPAMRQIVEEVLSKHMGARFAIRCAVETQRRENPGALREQIRASRKDPLVRAALNIFDADIIAVEDPND</sequence>
<feature type="compositionally biased region" description="Polar residues" evidence="12">
    <location>
        <begin position="498"/>
        <end position="508"/>
    </location>
</feature>
<dbReference type="Pfam" id="PF12169">
    <property type="entry name" value="DNA_pol3_gamma3"/>
    <property type="match status" value="1"/>
</dbReference>
<keyword evidence="2 11" id="KW-0808">Transferase</keyword>
<keyword evidence="8 11" id="KW-0067">ATP-binding</keyword>
<organism evidence="14 15">
    <name type="scientific">Roseiflexus castenholzii (strain DSM 13941 / HLO8)</name>
    <dbReference type="NCBI Taxonomy" id="383372"/>
    <lineage>
        <taxon>Bacteria</taxon>
        <taxon>Bacillati</taxon>
        <taxon>Chloroflexota</taxon>
        <taxon>Chloroflexia</taxon>
        <taxon>Chloroflexales</taxon>
        <taxon>Roseiflexineae</taxon>
        <taxon>Roseiflexaceae</taxon>
        <taxon>Roseiflexus</taxon>
    </lineage>
</organism>
<dbReference type="HOGENOM" id="CLU_006229_0_3_0"/>
<evidence type="ECO:0000256" key="9">
    <source>
        <dbReference type="ARBA" id="ARBA00022932"/>
    </source>
</evidence>
<dbReference type="InterPro" id="IPR022754">
    <property type="entry name" value="DNA_pol_III_gamma-3"/>
</dbReference>
<comment type="similarity">
    <text evidence="1 11">Belongs to the DnaX/STICHEL family.</text>
</comment>
<evidence type="ECO:0000256" key="7">
    <source>
        <dbReference type="ARBA" id="ARBA00022833"/>
    </source>
</evidence>
<evidence type="ECO:0000256" key="1">
    <source>
        <dbReference type="ARBA" id="ARBA00006360"/>
    </source>
</evidence>
<dbReference type="GO" id="GO:0009360">
    <property type="term" value="C:DNA polymerase III complex"/>
    <property type="evidence" value="ECO:0007669"/>
    <property type="project" value="InterPro"/>
</dbReference>
<feature type="compositionally biased region" description="Low complexity" evidence="12">
    <location>
        <begin position="451"/>
        <end position="461"/>
    </location>
</feature>
<dbReference type="Pfam" id="PF20964">
    <property type="entry name" value="DnaX_C"/>
    <property type="match status" value="1"/>
</dbReference>
<dbReference type="InterPro" id="IPR008921">
    <property type="entry name" value="DNA_pol3_clamp-load_cplx_C"/>
</dbReference>
<dbReference type="EMBL" id="CP000804">
    <property type="protein sequence ID" value="ABU58376.1"/>
    <property type="molecule type" value="Genomic_DNA"/>
</dbReference>
<keyword evidence="3 11" id="KW-0548">Nucleotidyltransferase</keyword>
<dbReference type="Pfam" id="PF13177">
    <property type="entry name" value="DNA_pol3_delta2"/>
    <property type="match status" value="1"/>
</dbReference>
<dbReference type="OrthoDB" id="9810148at2"/>
<comment type="subunit">
    <text evidence="11">DNA polymerase III contains a core (composed of alpha, epsilon and theta chains) that associates with a tau subunit. This core dimerizes to form the POLIII' complex. PolIII' associates with the gamma complex (composed of gamma, delta, delta', psi and chi chains) and with the beta chain to form the complete DNA polymerase III complex.</text>
</comment>
<dbReference type="PRINTS" id="PR00300">
    <property type="entry name" value="CLPPROTEASEA"/>
</dbReference>
<dbReference type="KEGG" id="rca:Rcas_2293"/>
<dbReference type="InterPro" id="IPR003593">
    <property type="entry name" value="AAA+_ATPase"/>
</dbReference>
<dbReference type="GO" id="GO:0046872">
    <property type="term" value="F:metal ion binding"/>
    <property type="evidence" value="ECO:0007669"/>
    <property type="project" value="UniProtKB-KW"/>
</dbReference>
<dbReference type="STRING" id="383372.Rcas_2293"/>
<evidence type="ECO:0000256" key="10">
    <source>
        <dbReference type="ARBA" id="ARBA00049244"/>
    </source>
</evidence>
<name>A7NLI5_ROSCS</name>